<sequence length="100" mass="11052">MKGNLSYVSVFETYNAQITITGRQLVLPILSLRAISDLFNPCAKKFLIASTLRTAVLGRPVATLLLGPVGHFGSFVVTVGTIDIRSIYGYIRVYLWVFEV</sequence>
<organism evidence="1">
    <name type="scientific">Candidatus Methanogaster sp. ANME-2c ERB4</name>
    <dbReference type="NCBI Taxonomy" id="2759911"/>
    <lineage>
        <taxon>Archaea</taxon>
        <taxon>Methanobacteriati</taxon>
        <taxon>Methanobacteriota</taxon>
        <taxon>Stenosarchaea group</taxon>
        <taxon>Methanomicrobia</taxon>
        <taxon>Methanosarcinales</taxon>
        <taxon>ANME-2 cluster</taxon>
        <taxon>Candidatus Methanogasteraceae</taxon>
        <taxon>Candidatus Methanogaster</taxon>
    </lineage>
</organism>
<dbReference type="EMBL" id="MT630736">
    <property type="protein sequence ID" value="QNO42409.1"/>
    <property type="molecule type" value="Genomic_DNA"/>
</dbReference>
<name>A0A7G9Y325_9EURY</name>
<gene>
    <name evidence="1" type="ORF">ODADPOMJ_00002</name>
</gene>
<dbReference type="AlphaFoldDB" id="A0A7G9Y325"/>
<evidence type="ECO:0000313" key="1">
    <source>
        <dbReference type="EMBL" id="QNO42409.1"/>
    </source>
</evidence>
<reference evidence="1" key="1">
    <citation type="submission" date="2020-06" db="EMBL/GenBank/DDBJ databases">
        <title>Unique genomic features of the anaerobic methanotrophic archaea.</title>
        <authorList>
            <person name="Chadwick G.L."/>
            <person name="Skennerton C.T."/>
            <person name="Laso-Perez R."/>
            <person name="Leu A.O."/>
            <person name="Speth D.R."/>
            <person name="Yu H."/>
            <person name="Morgan-Lang C."/>
            <person name="Hatzenpichler R."/>
            <person name="Goudeau D."/>
            <person name="Malmstrom R."/>
            <person name="Brazelton W.J."/>
            <person name="Woyke T."/>
            <person name="Hallam S.J."/>
            <person name="Tyson G.W."/>
            <person name="Wegener G."/>
            <person name="Boetius A."/>
            <person name="Orphan V."/>
        </authorList>
    </citation>
    <scope>NUCLEOTIDE SEQUENCE</scope>
</reference>
<proteinExistence type="predicted"/>
<protein>
    <submittedName>
        <fullName evidence="1">Uncharacterized protein</fullName>
    </submittedName>
</protein>
<accession>A0A7G9Y325</accession>